<dbReference type="PRINTS" id="PR00037">
    <property type="entry name" value="HTHLACR"/>
</dbReference>
<dbReference type="Proteomes" id="UP000032675">
    <property type="component" value="Unassembled WGS sequence"/>
</dbReference>
<comment type="caution">
    <text evidence="6">The sequence shown here is derived from an EMBL/GenBank/DDBJ whole genome shotgun (WGS) entry which is preliminary data.</text>
</comment>
<dbReference type="PROSITE" id="PS51000">
    <property type="entry name" value="HTH_DEOR_2"/>
    <property type="match status" value="1"/>
</dbReference>
<keyword evidence="2" id="KW-0805">Transcription regulation</keyword>
<keyword evidence="1" id="KW-0678">Repressor</keyword>
<dbReference type="InterPro" id="IPR018356">
    <property type="entry name" value="Tscrpt_reg_HTH_DeoR_CS"/>
</dbReference>
<accession>A0A0D6Q262</accession>
<evidence type="ECO:0000313" key="7">
    <source>
        <dbReference type="Proteomes" id="UP000032675"/>
    </source>
</evidence>
<name>A0A0D6Q262_KOMEU</name>
<dbReference type="InterPro" id="IPR014036">
    <property type="entry name" value="DeoR-like_C"/>
</dbReference>
<dbReference type="InterPro" id="IPR036388">
    <property type="entry name" value="WH-like_DNA-bd_sf"/>
</dbReference>
<dbReference type="InterPro" id="IPR036390">
    <property type="entry name" value="WH_DNA-bd_sf"/>
</dbReference>
<evidence type="ECO:0000256" key="4">
    <source>
        <dbReference type="ARBA" id="ARBA00023163"/>
    </source>
</evidence>
<gene>
    <name evidence="6" type="ORF">Geu3261_0116_008</name>
</gene>
<dbReference type="RefSeq" id="WP_048851522.1">
    <property type="nucleotide sequence ID" value="NZ_BANI01000101.1"/>
</dbReference>
<dbReference type="GO" id="GO:0003700">
    <property type="term" value="F:DNA-binding transcription factor activity"/>
    <property type="evidence" value="ECO:0007669"/>
    <property type="project" value="InterPro"/>
</dbReference>
<dbReference type="SMART" id="SM00420">
    <property type="entry name" value="HTH_DEOR"/>
    <property type="match status" value="1"/>
</dbReference>
<evidence type="ECO:0000256" key="2">
    <source>
        <dbReference type="ARBA" id="ARBA00023015"/>
    </source>
</evidence>
<evidence type="ECO:0000313" key="6">
    <source>
        <dbReference type="EMBL" id="GAN96851.1"/>
    </source>
</evidence>
<dbReference type="Gene3D" id="3.40.50.1360">
    <property type="match status" value="1"/>
</dbReference>
<dbReference type="SUPFAM" id="SSF100950">
    <property type="entry name" value="NagB/RpiA/CoA transferase-like"/>
    <property type="match status" value="1"/>
</dbReference>
<dbReference type="PANTHER" id="PTHR30363:SF4">
    <property type="entry name" value="GLYCEROL-3-PHOSPHATE REGULON REPRESSOR"/>
    <property type="match status" value="1"/>
</dbReference>
<keyword evidence="4" id="KW-0804">Transcription</keyword>
<dbReference type="InterPro" id="IPR050313">
    <property type="entry name" value="Carb_Metab_HTH_regulators"/>
</dbReference>
<dbReference type="PANTHER" id="PTHR30363">
    <property type="entry name" value="HTH-TYPE TRANSCRIPTIONAL REGULATOR SRLR-RELATED"/>
    <property type="match status" value="1"/>
</dbReference>
<proteinExistence type="predicted"/>
<dbReference type="SMART" id="SM01134">
    <property type="entry name" value="DeoRC"/>
    <property type="match status" value="1"/>
</dbReference>
<dbReference type="Pfam" id="PF08220">
    <property type="entry name" value="HTH_DeoR"/>
    <property type="match status" value="1"/>
</dbReference>
<evidence type="ECO:0000259" key="5">
    <source>
        <dbReference type="PROSITE" id="PS51000"/>
    </source>
</evidence>
<dbReference type="SUPFAM" id="SSF46785">
    <property type="entry name" value="Winged helix' DNA-binding domain"/>
    <property type="match status" value="1"/>
</dbReference>
<dbReference type="AlphaFoldDB" id="A0A0D6Q262"/>
<dbReference type="PROSITE" id="PS00894">
    <property type="entry name" value="HTH_DEOR_1"/>
    <property type="match status" value="1"/>
</dbReference>
<organism evidence="6 7">
    <name type="scientific">Komagataeibacter europaeus NBRC 3261</name>
    <dbReference type="NCBI Taxonomy" id="1234669"/>
    <lineage>
        <taxon>Bacteria</taxon>
        <taxon>Pseudomonadati</taxon>
        <taxon>Pseudomonadota</taxon>
        <taxon>Alphaproteobacteria</taxon>
        <taxon>Acetobacterales</taxon>
        <taxon>Acetobacteraceae</taxon>
        <taxon>Komagataeibacter</taxon>
    </lineage>
</organism>
<dbReference type="Gene3D" id="1.10.10.10">
    <property type="entry name" value="Winged helix-like DNA-binding domain superfamily/Winged helix DNA-binding domain"/>
    <property type="match status" value="1"/>
</dbReference>
<reference evidence="6 7" key="1">
    <citation type="submission" date="2012-11" db="EMBL/GenBank/DDBJ databases">
        <title>Whole genome sequence of Gluconacetobacter europaeus NBRC3261.</title>
        <authorList>
            <person name="Azuma Y."/>
            <person name="Higashiura N."/>
            <person name="Hirakawa H."/>
            <person name="Matsushita K."/>
        </authorList>
    </citation>
    <scope>NUCLEOTIDE SEQUENCE [LARGE SCALE GENOMIC DNA]</scope>
    <source>
        <strain evidence="6 7">NBRC 3261</strain>
    </source>
</reference>
<dbReference type="InterPro" id="IPR001034">
    <property type="entry name" value="DeoR_HTH"/>
</dbReference>
<dbReference type="Pfam" id="PF00455">
    <property type="entry name" value="DeoRC"/>
    <property type="match status" value="1"/>
</dbReference>
<dbReference type="GO" id="GO:0003677">
    <property type="term" value="F:DNA binding"/>
    <property type="evidence" value="ECO:0007669"/>
    <property type="project" value="UniProtKB-KW"/>
</dbReference>
<dbReference type="InterPro" id="IPR037171">
    <property type="entry name" value="NagB/RpiA_transferase-like"/>
</dbReference>
<sequence length="247" mass="26013">MSKLSRQHRLLAMLTDTGELLVSEAAAALGVSDDTIRRDLCELEKQGCLHKTHGGAVSIDLGGMPRTTRSSLLPVQKKRIGAAAAAAVPAGATLFLDAGSTTLAMAEALAVPATVITNSLDIASRIEGRPALRLILAGGEWDSRQRLFSGAAARSVLGLYRADIAVLGACAVSARGAVTAGEERDADMKRSMIDAASEAWLLADHLKFGRVEPHHVADLTQFCRVYSDRAQVGPNMEQAGPEFIIAS</sequence>
<feature type="domain" description="HTH deoR-type" evidence="5">
    <location>
        <begin position="3"/>
        <end position="58"/>
    </location>
</feature>
<evidence type="ECO:0000256" key="1">
    <source>
        <dbReference type="ARBA" id="ARBA00022491"/>
    </source>
</evidence>
<dbReference type="EMBL" id="BANI01000101">
    <property type="protein sequence ID" value="GAN96851.1"/>
    <property type="molecule type" value="Genomic_DNA"/>
</dbReference>
<protein>
    <submittedName>
        <fullName evidence="6">Transcriptional repressor DeoR, ascorbate regulon/glycerol-3-phosphate regulon</fullName>
    </submittedName>
</protein>
<keyword evidence="3" id="KW-0238">DNA-binding</keyword>
<evidence type="ECO:0000256" key="3">
    <source>
        <dbReference type="ARBA" id="ARBA00023125"/>
    </source>
</evidence>